<dbReference type="AlphaFoldDB" id="A0A368X8W4"/>
<organism evidence="1 2">
    <name type="scientific">Saliterribacillus persicus</name>
    <dbReference type="NCBI Taxonomy" id="930114"/>
    <lineage>
        <taxon>Bacteria</taxon>
        <taxon>Bacillati</taxon>
        <taxon>Bacillota</taxon>
        <taxon>Bacilli</taxon>
        <taxon>Bacillales</taxon>
        <taxon>Bacillaceae</taxon>
        <taxon>Saliterribacillus</taxon>
    </lineage>
</organism>
<sequence>MYSMKSTSEDNKMLKKLYSKFELKSYLLNDLTLDHKLFLSAILRTSSWQKDDSFILFGEDFPVHTLYFNNVFKDIFLNAQLVFLSKNAIKEIIMSDDEENFSFSKNIENFSLNIDLSGEDTLNELKFPTPSVFLRDREYCERMWKHIAFDHILLHAKIQLMSLRCYKEIPERFKHLMNVYQNVYSTNEIYALIDLSIHAASWESIRDNNIKLLMDYFINKCIEYGSEFVDDKHFLEKFIPEEDYPKTSVLAKIFFDEILKIREKAFEIVPTKDEILSP</sequence>
<accession>A0A368X8W4</accession>
<keyword evidence="2" id="KW-1185">Reference proteome</keyword>
<gene>
    <name evidence="1" type="ORF">DFR57_12246</name>
</gene>
<evidence type="ECO:0000313" key="1">
    <source>
        <dbReference type="EMBL" id="RCW62877.1"/>
    </source>
</evidence>
<dbReference type="OrthoDB" id="1495383at2"/>
<reference evidence="1 2" key="1">
    <citation type="submission" date="2018-07" db="EMBL/GenBank/DDBJ databases">
        <title>Genomic Encyclopedia of Type Strains, Phase IV (KMG-IV): sequencing the most valuable type-strain genomes for metagenomic binning, comparative biology and taxonomic classification.</title>
        <authorList>
            <person name="Goeker M."/>
        </authorList>
    </citation>
    <scope>NUCLEOTIDE SEQUENCE [LARGE SCALE GENOMIC DNA]</scope>
    <source>
        <strain evidence="1 2">DSM 27696</strain>
    </source>
</reference>
<name>A0A368X8W4_9BACI</name>
<comment type="caution">
    <text evidence="1">The sequence shown here is derived from an EMBL/GenBank/DDBJ whole genome shotgun (WGS) entry which is preliminary data.</text>
</comment>
<dbReference type="Proteomes" id="UP000252585">
    <property type="component" value="Unassembled WGS sequence"/>
</dbReference>
<evidence type="ECO:0000313" key="2">
    <source>
        <dbReference type="Proteomes" id="UP000252585"/>
    </source>
</evidence>
<protein>
    <submittedName>
        <fullName evidence="1">Uncharacterized protein</fullName>
    </submittedName>
</protein>
<dbReference type="RefSeq" id="WP_114354480.1">
    <property type="nucleotide sequence ID" value="NZ_QPJJ01000022.1"/>
</dbReference>
<proteinExistence type="predicted"/>
<dbReference type="EMBL" id="QPJJ01000022">
    <property type="protein sequence ID" value="RCW62877.1"/>
    <property type="molecule type" value="Genomic_DNA"/>
</dbReference>